<proteinExistence type="predicted"/>
<accession>A0A0A9HBD1</accession>
<organism evidence="1">
    <name type="scientific">Arundo donax</name>
    <name type="common">Giant reed</name>
    <name type="synonym">Donax arundinaceus</name>
    <dbReference type="NCBI Taxonomy" id="35708"/>
    <lineage>
        <taxon>Eukaryota</taxon>
        <taxon>Viridiplantae</taxon>
        <taxon>Streptophyta</taxon>
        <taxon>Embryophyta</taxon>
        <taxon>Tracheophyta</taxon>
        <taxon>Spermatophyta</taxon>
        <taxon>Magnoliopsida</taxon>
        <taxon>Liliopsida</taxon>
        <taxon>Poales</taxon>
        <taxon>Poaceae</taxon>
        <taxon>PACMAD clade</taxon>
        <taxon>Arundinoideae</taxon>
        <taxon>Arundineae</taxon>
        <taxon>Arundo</taxon>
    </lineage>
</organism>
<dbReference type="EMBL" id="GBRH01163391">
    <property type="protein sequence ID" value="JAE34505.1"/>
    <property type="molecule type" value="Transcribed_RNA"/>
</dbReference>
<name>A0A0A9HBD1_ARUDO</name>
<reference evidence="1" key="1">
    <citation type="submission" date="2014-09" db="EMBL/GenBank/DDBJ databases">
        <authorList>
            <person name="Magalhaes I.L.F."/>
            <person name="Oliveira U."/>
            <person name="Santos F.R."/>
            <person name="Vidigal T.H.D.A."/>
            <person name="Brescovit A.D."/>
            <person name="Santos A.J."/>
        </authorList>
    </citation>
    <scope>NUCLEOTIDE SEQUENCE</scope>
    <source>
        <tissue evidence="1">Shoot tissue taken approximately 20 cm above the soil surface</tissue>
    </source>
</reference>
<sequence length="34" mass="4027">MPKLVDQGYNMGHETHELKNLYIIHINHLWPVGQ</sequence>
<protein>
    <submittedName>
        <fullName evidence="1">Uncharacterized protein</fullName>
    </submittedName>
</protein>
<dbReference type="AlphaFoldDB" id="A0A0A9HBD1"/>
<reference evidence="1" key="2">
    <citation type="journal article" date="2015" name="Data Brief">
        <title>Shoot transcriptome of the giant reed, Arundo donax.</title>
        <authorList>
            <person name="Barrero R.A."/>
            <person name="Guerrero F.D."/>
            <person name="Moolhuijzen P."/>
            <person name="Goolsby J.A."/>
            <person name="Tidwell J."/>
            <person name="Bellgard S.E."/>
            <person name="Bellgard M.I."/>
        </authorList>
    </citation>
    <scope>NUCLEOTIDE SEQUENCE</scope>
    <source>
        <tissue evidence="1">Shoot tissue taken approximately 20 cm above the soil surface</tissue>
    </source>
</reference>
<evidence type="ECO:0000313" key="1">
    <source>
        <dbReference type="EMBL" id="JAE34505.1"/>
    </source>
</evidence>